<organism evidence="2 3">
    <name type="scientific">Micromonospora globbae</name>
    <dbReference type="NCBI Taxonomy" id="1894969"/>
    <lineage>
        <taxon>Bacteria</taxon>
        <taxon>Bacillati</taxon>
        <taxon>Actinomycetota</taxon>
        <taxon>Actinomycetes</taxon>
        <taxon>Micromonosporales</taxon>
        <taxon>Micromonosporaceae</taxon>
        <taxon>Micromonospora</taxon>
    </lineage>
</organism>
<gene>
    <name evidence="2" type="ORF">D7I43_26510</name>
</gene>
<evidence type="ECO:0000259" key="1">
    <source>
        <dbReference type="Pfam" id="PF11706"/>
    </source>
</evidence>
<dbReference type="SUPFAM" id="SSF160904">
    <property type="entry name" value="Jann2411-like"/>
    <property type="match status" value="1"/>
</dbReference>
<dbReference type="OrthoDB" id="123307at2"/>
<dbReference type="Pfam" id="PF11706">
    <property type="entry name" value="zf-CGNR"/>
    <property type="match status" value="1"/>
</dbReference>
<dbReference type="RefSeq" id="WP_120331300.1">
    <property type="nucleotide sequence ID" value="NZ_JBFANR010000088.1"/>
</dbReference>
<name>A0A420EUL7_9ACTN</name>
<dbReference type="Proteomes" id="UP000285744">
    <property type="component" value="Unassembled WGS sequence"/>
</dbReference>
<dbReference type="InterPro" id="IPR021005">
    <property type="entry name" value="Znf_CGNR"/>
</dbReference>
<dbReference type="Pfam" id="PF07336">
    <property type="entry name" value="ABATE"/>
    <property type="match status" value="1"/>
</dbReference>
<accession>A0A420EUL7</accession>
<dbReference type="EMBL" id="RAQQ01000024">
    <property type="protein sequence ID" value="RKF24339.1"/>
    <property type="molecule type" value="Genomic_DNA"/>
</dbReference>
<sequence>MHDEEARVPPAVRLVRDFVNTYEPQVDEEALTAPERLRDWFADRGLVPADARLRPADLALAITVREGLRSVLLGHAGHRADPAALADLDRALAAVPVRMTFADGGPRLAAAGGGALGSALAQILDAVRRCAEEQTWTRLKVCDRDTCRWAYYDASRNQARRWCSMAGCGNYVKMRRAYAARKRRTGAASGQDPAGVDTTP</sequence>
<dbReference type="InterPro" id="IPR023286">
    <property type="entry name" value="ABATE_dom_sf"/>
</dbReference>
<protein>
    <recommendedName>
        <fullName evidence="1">Zinc finger CGNR domain-containing protein</fullName>
    </recommendedName>
</protein>
<dbReference type="InterPro" id="IPR010852">
    <property type="entry name" value="ABATE"/>
</dbReference>
<dbReference type="PANTHER" id="PTHR35525">
    <property type="entry name" value="BLL6575 PROTEIN"/>
    <property type="match status" value="1"/>
</dbReference>
<dbReference type="PANTHER" id="PTHR35525:SF3">
    <property type="entry name" value="BLL6575 PROTEIN"/>
    <property type="match status" value="1"/>
</dbReference>
<feature type="domain" description="Zinc finger CGNR" evidence="1">
    <location>
        <begin position="138"/>
        <end position="179"/>
    </location>
</feature>
<proteinExistence type="predicted"/>
<evidence type="ECO:0000313" key="2">
    <source>
        <dbReference type="EMBL" id="RKF24339.1"/>
    </source>
</evidence>
<dbReference type="AlphaFoldDB" id="A0A420EUL7"/>
<reference evidence="2 3" key="1">
    <citation type="journal article" date="2018" name="Int. J. Syst. Evol. Microbiol.">
        <title>Micromonospora globbae sp. nov., an endophytic actinomycete isolated from roots of Globba winitii C. H. Wright.</title>
        <authorList>
            <person name="Kuncharoen N."/>
            <person name="Pittayakhajonwut P."/>
            <person name="Tanasupawat S."/>
        </authorList>
    </citation>
    <scope>NUCLEOTIDE SEQUENCE [LARGE SCALE GENOMIC DNA]</scope>
    <source>
        <strain evidence="2 3">WPS1-2</strain>
    </source>
</reference>
<dbReference type="Gene3D" id="1.10.3300.10">
    <property type="entry name" value="Jann2411-like domain"/>
    <property type="match status" value="1"/>
</dbReference>
<evidence type="ECO:0000313" key="3">
    <source>
        <dbReference type="Proteomes" id="UP000285744"/>
    </source>
</evidence>
<comment type="caution">
    <text evidence="2">The sequence shown here is derived from an EMBL/GenBank/DDBJ whole genome shotgun (WGS) entry which is preliminary data.</text>
</comment>